<evidence type="ECO:0000313" key="2">
    <source>
        <dbReference type="EMBL" id="PMD50755.1"/>
    </source>
</evidence>
<feature type="compositionally biased region" description="Polar residues" evidence="1">
    <location>
        <begin position="277"/>
        <end position="290"/>
    </location>
</feature>
<feature type="compositionally biased region" description="Basic and acidic residues" evidence="1">
    <location>
        <begin position="491"/>
        <end position="503"/>
    </location>
</feature>
<feature type="compositionally biased region" description="Basic and acidic residues" evidence="1">
    <location>
        <begin position="146"/>
        <end position="160"/>
    </location>
</feature>
<dbReference type="AlphaFoldDB" id="A0A2J6SJ11"/>
<evidence type="ECO:0000313" key="3">
    <source>
        <dbReference type="Proteomes" id="UP000235371"/>
    </source>
</evidence>
<feature type="compositionally biased region" description="Polar residues" evidence="1">
    <location>
        <begin position="216"/>
        <end position="225"/>
    </location>
</feature>
<dbReference type="RefSeq" id="XP_024727659.1">
    <property type="nucleotide sequence ID" value="XM_024871511.1"/>
</dbReference>
<keyword evidence="3" id="KW-1185">Reference proteome</keyword>
<dbReference type="InParanoid" id="A0A2J6SJ11"/>
<feature type="region of interest" description="Disordered" evidence="1">
    <location>
        <begin position="193"/>
        <end position="230"/>
    </location>
</feature>
<dbReference type="Proteomes" id="UP000235371">
    <property type="component" value="Unassembled WGS sequence"/>
</dbReference>
<name>A0A2J6SJ11_9HELO</name>
<feature type="region of interest" description="Disordered" evidence="1">
    <location>
        <begin position="133"/>
        <end position="160"/>
    </location>
</feature>
<feature type="region of interest" description="Disordered" evidence="1">
    <location>
        <begin position="484"/>
        <end position="503"/>
    </location>
</feature>
<proteinExistence type="predicted"/>
<gene>
    <name evidence="2" type="ORF">K444DRAFT_276298</name>
</gene>
<dbReference type="STRING" id="1095630.A0A2J6SJ11"/>
<feature type="compositionally biased region" description="Polar residues" evidence="1">
    <location>
        <begin position="133"/>
        <end position="144"/>
    </location>
</feature>
<protein>
    <submittedName>
        <fullName evidence="2">Uncharacterized protein</fullName>
    </submittedName>
</protein>
<dbReference type="GeneID" id="36579593"/>
<reference evidence="2 3" key="1">
    <citation type="submission" date="2016-04" db="EMBL/GenBank/DDBJ databases">
        <title>A degradative enzymes factory behind the ericoid mycorrhizal symbiosis.</title>
        <authorList>
            <consortium name="DOE Joint Genome Institute"/>
            <person name="Martino E."/>
            <person name="Morin E."/>
            <person name="Grelet G."/>
            <person name="Kuo A."/>
            <person name="Kohler A."/>
            <person name="Daghino S."/>
            <person name="Barry K."/>
            <person name="Choi C."/>
            <person name="Cichocki N."/>
            <person name="Clum A."/>
            <person name="Copeland A."/>
            <person name="Hainaut M."/>
            <person name="Haridas S."/>
            <person name="Labutti K."/>
            <person name="Lindquist E."/>
            <person name="Lipzen A."/>
            <person name="Khouja H.-R."/>
            <person name="Murat C."/>
            <person name="Ohm R."/>
            <person name="Olson A."/>
            <person name="Spatafora J."/>
            <person name="Veneault-Fourrey C."/>
            <person name="Henrissat B."/>
            <person name="Grigoriev I."/>
            <person name="Martin F."/>
            <person name="Perotto S."/>
        </authorList>
    </citation>
    <scope>NUCLEOTIDE SEQUENCE [LARGE SCALE GENOMIC DNA]</scope>
    <source>
        <strain evidence="2 3">E</strain>
    </source>
</reference>
<evidence type="ECO:0000256" key="1">
    <source>
        <dbReference type="SAM" id="MobiDB-lite"/>
    </source>
</evidence>
<sequence length="503" mass="54967">MLEIANLRLRAKDGNGGGAPSGDDAFHDGTKVLPSVLHWHDFLRNSSRKADTISYRVLNLIEERMLLESPSKRLSFEQLCEELEDIILLAKNEHQKLTDRGSLKVIEPDTLEALLQLDKRAPATATPIVQVNTTQNAGRSSGSLSPDDRSQLRPRSERVRKSERLERIVIGKTANREGAIKIGLGIVNEDLETCDSPQQDPADASETVSKAFASAKSCQDSPASSSKEKGEDIPVINLIYDSPVAAHAGAFPPAIMDATSHPPKDSQQSFKPKDPPGSTTITNPSSSTERTAPPLQKNLSKGKGKEVLGRSGYFGEDEDFRPPVTPPEIDKAPVTQIATESTARPPQAYGQPPNVTPSKNLPPTPQISPDPVSEHDPPVGLSPTSMQPPSYAIFDEHARLEKLWGDKKGLFSSLLSKIPDDPWLKNFISNRDIAFVVDNAATMKPHWAVATRVLITLAMKIGPLEGGQRMGYPKNIQKLHARLGRRNQSHVQDEHERNAGKNI</sequence>
<dbReference type="OrthoDB" id="5986190at2759"/>
<feature type="region of interest" description="Disordered" evidence="1">
    <location>
        <begin position="253"/>
        <end position="387"/>
    </location>
</feature>
<organism evidence="2 3">
    <name type="scientific">Hyaloscypha bicolor E</name>
    <dbReference type="NCBI Taxonomy" id="1095630"/>
    <lineage>
        <taxon>Eukaryota</taxon>
        <taxon>Fungi</taxon>
        <taxon>Dikarya</taxon>
        <taxon>Ascomycota</taxon>
        <taxon>Pezizomycotina</taxon>
        <taxon>Leotiomycetes</taxon>
        <taxon>Helotiales</taxon>
        <taxon>Hyaloscyphaceae</taxon>
        <taxon>Hyaloscypha</taxon>
        <taxon>Hyaloscypha bicolor</taxon>
    </lineage>
</organism>
<dbReference type="EMBL" id="KZ613913">
    <property type="protein sequence ID" value="PMD50755.1"/>
    <property type="molecule type" value="Genomic_DNA"/>
</dbReference>
<accession>A0A2J6SJ11</accession>